<dbReference type="PANTHER" id="PTHR42776">
    <property type="entry name" value="SERINE PEPTIDASE S9 FAMILY MEMBER"/>
    <property type="match status" value="1"/>
</dbReference>
<evidence type="ECO:0000256" key="1">
    <source>
        <dbReference type="ARBA" id="ARBA00022801"/>
    </source>
</evidence>
<accession>A0ABD6B244</accession>
<dbReference type="SUPFAM" id="SSF69304">
    <property type="entry name" value="Tricorn protease N-terminal domain"/>
    <property type="match status" value="1"/>
</dbReference>
<dbReference type="Gene3D" id="3.40.50.1820">
    <property type="entry name" value="alpha/beta hydrolase"/>
    <property type="match status" value="1"/>
</dbReference>
<feature type="domain" description="Peptidase S9 prolyl oligopeptidase catalytic" evidence="2">
    <location>
        <begin position="200"/>
        <end position="412"/>
    </location>
</feature>
<evidence type="ECO:0000259" key="2">
    <source>
        <dbReference type="Pfam" id="PF00326"/>
    </source>
</evidence>
<dbReference type="Proteomes" id="UP001597111">
    <property type="component" value="Unassembled WGS sequence"/>
</dbReference>
<protein>
    <submittedName>
        <fullName evidence="3">S9 family peptidase</fullName>
    </submittedName>
</protein>
<keyword evidence="4" id="KW-1185">Reference proteome</keyword>
<sequence length="415" mass="45701">GWAPDGNRLLVESDASGVNRPGVLDLETGETEWFGDGEHVEEAETFLPDGRRFVASRSRDALSVPVVYDTETGESREFDLPAGVARLGKWPSRVLDGDRVLVAHATPTRPAELLSYDLASDETTPIFERDLGPFEPGMLADVTYERVPSDGVPETPQAAVEHEPGEEFAVGTLFWDGGERPSPLVVFPHGGPDLASERTFQPYVQFLCRRGYSVLQVNYRGSTGRGRAFRRALHGDWGGAEQGDIAVAVEHTLDRYSFLDEDRVAVYGGSYGGYSAAWQMVQFPDLYDAGAVVVGMTDLEAMYRETMPQFRSGFLSTYLGTPEENAELYEQRSPVTHAENVDAPLLLVHGENDPRVPVSQARIMRDRLTALGNETGPDGTVEYHELADSGHWGATDGVPEPLAIVDEFLDRRLRR</sequence>
<keyword evidence="1" id="KW-0378">Hydrolase</keyword>
<dbReference type="EMBL" id="JBHUDH010000007">
    <property type="protein sequence ID" value="MFD1524839.1"/>
    <property type="molecule type" value="Genomic_DNA"/>
</dbReference>
<evidence type="ECO:0000313" key="3">
    <source>
        <dbReference type="EMBL" id="MFD1524839.1"/>
    </source>
</evidence>
<dbReference type="InterPro" id="IPR011042">
    <property type="entry name" value="6-blade_b-propeller_TolB-like"/>
</dbReference>
<reference evidence="3 4" key="1">
    <citation type="journal article" date="2019" name="Int. J. Syst. Evol. Microbiol.">
        <title>The Global Catalogue of Microorganisms (GCM) 10K type strain sequencing project: providing services to taxonomists for standard genome sequencing and annotation.</title>
        <authorList>
            <consortium name="The Broad Institute Genomics Platform"/>
            <consortium name="The Broad Institute Genome Sequencing Center for Infectious Disease"/>
            <person name="Wu L."/>
            <person name="Ma J."/>
        </authorList>
    </citation>
    <scope>NUCLEOTIDE SEQUENCE [LARGE SCALE GENOMIC DNA]</scope>
    <source>
        <strain evidence="3 4">CGMCC 1.12285</strain>
    </source>
</reference>
<evidence type="ECO:0000313" key="4">
    <source>
        <dbReference type="Proteomes" id="UP001597111"/>
    </source>
</evidence>
<name>A0ABD6B244_9EURY</name>
<dbReference type="RefSeq" id="WP_379817755.1">
    <property type="nucleotide sequence ID" value="NZ_JBHUDH010000007.1"/>
</dbReference>
<dbReference type="InterPro" id="IPR029058">
    <property type="entry name" value="AB_hydrolase_fold"/>
</dbReference>
<feature type="non-terminal residue" evidence="3">
    <location>
        <position position="1"/>
    </location>
</feature>
<dbReference type="GO" id="GO:0008233">
    <property type="term" value="F:peptidase activity"/>
    <property type="evidence" value="ECO:0007669"/>
    <property type="project" value="UniProtKB-ARBA"/>
</dbReference>
<dbReference type="InterPro" id="IPR001375">
    <property type="entry name" value="Peptidase_S9_cat"/>
</dbReference>
<organism evidence="3 4">
    <name type="scientific">Halolamina salina</name>
    <dbReference type="NCBI Taxonomy" id="1220023"/>
    <lineage>
        <taxon>Archaea</taxon>
        <taxon>Methanobacteriati</taxon>
        <taxon>Methanobacteriota</taxon>
        <taxon>Stenosarchaea group</taxon>
        <taxon>Halobacteria</taxon>
        <taxon>Halobacteriales</taxon>
        <taxon>Haloferacaceae</taxon>
    </lineage>
</organism>
<comment type="caution">
    <text evidence="3">The sequence shown here is derived from an EMBL/GenBank/DDBJ whole genome shotgun (WGS) entry which is preliminary data.</text>
</comment>
<dbReference type="SUPFAM" id="SSF53474">
    <property type="entry name" value="alpha/beta-Hydrolases"/>
    <property type="match status" value="1"/>
</dbReference>
<dbReference type="Pfam" id="PF00326">
    <property type="entry name" value="Peptidase_S9"/>
    <property type="match status" value="1"/>
</dbReference>
<dbReference type="PANTHER" id="PTHR42776:SF27">
    <property type="entry name" value="DIPEPTIDYL PEPTIDASE FAMILY MEMBER 6"/>
    <property type="match status" value="1"/>
</dbReference>
<dbReference type="Gene3D" id="2.120.10.30">
    <property type="entry name" value="TolB, C-terminal domain"/>
    <property type="match status" value="1"/>
</dbReference>
<gene>
    <name evidence="3" type="ORF">ACFR9S_00800</name>
</gene>
<proteinExistence type="predicted"/>
<dbReference type="AlphaFoldDB" id="A0ABD6B244"/>